<evidence type="ECO:0000313" key="1">
    <source>
        <dbReference type="EMBL" id="MCM2393083.1"/>
    </source>
</evidence>
<evidence type="ECO:0008006" key="3">
    <source>
        <dbReference type="Google" id="ProtNLM"/>
    </source>
</evidence>
<comment type="caution">
    <text evidence="1">The sequence shown here is derived from an EMBL/GenBank/DDBJ whole genome shotgun (WGS) entry which is preliminary data.</text>
</comment>
<gene>
    <name evidence="1" type="ORF">NBG84_33195</name>
</gene>
<sequence>MDIVGQLVTIAAVLLGGLTTHFTNHRMERQRTAFATLTRWDERKLDAYAEYIDCVRTCIYTSVLLYETKEGMRSIDRSEPDLTLDLADAEGSRGRAFERVMLLAEDGVIEAAHELNSAAHAIDWRAHGRTSGTLEEWRALHRTVFEAINRFHEAARVDLGVNGRFQGEDHGARGLILPETRRELDS</sequence>
<accession>A0ABT0V0J4</accession>
<keyword evidence="2" id="KW-1185">Reference proteome</keyword>
<dbReference type="RefSeq" id="WP_250923397.1">
    <property type="nucleotide sequence ID" value="NZ_JAMQAW010000057.1"/>
</dbReference>
<organism evidence="1 2">
    <name type="scientific">Streptomyces albipurpureus</name>
    <dbReference type="NCBI Taxonomy" id="2897419"/>
    <lineage>
        <taxon>Bacteria</taxon>
        <taxon>Bacillati</taxon>
        <taxon>Actinomycetota</taxon>
        <taxon>Actinomycetes</taxon>
        <taxon>Kitasatosporales</taxon>
        <taxon>Streptomycetaceae</taxon>
        <taxon>Streptomyces</taxon>
    </lineage>
</organism>
<proteinExistence type="predicted"/>
<dbReference type="EMBL" id="JAMQAW010000057">
    <property type="protein sequence ID" value="MCM2393083.1"/>
    <property type="molecule type" value="Genomic_DNA"/>
</dbReference>
<name>A0ABT0V0J4_9ACTN</name>
<evidence type="ECO:0000313" key="2">
    <source>
        <dbReference type="Proteomes" id="UP001431429"/>
    </source>
</evidence>
<protein>
    <recommendedName>
        <fullName evidence="3">Secreted protein</fullName>
    </recommendedName>
</protein>
<dbReference type="Proteomes" id="UP001431429">
    <property type="component" value="Unassembled WGS sequence"/>
</dbReference>
<reference evidence="1" key="1">
    <citation type="submission" date="2022-06" db="EMBL/GenBank/DDBJ databases">
        <title>Genome public.</title>
        <authorList>
            <person name="Sun Q."/>
        </authorList>
    </citation>
    <scope>NUCLEOTIDE SEQUENCE</scope>
    <source>
        <strain evidence="1">CWNU-1</strain>
    </source>
</reference>